<reference evidence="3 4" key="1">
    <citation type="submission" date="2016-11" db="EMBL/GenBank/DDBJ databases">
        <authorList>
            <person name="Varghese N."/>
            <person name="Submissions S."/>
        </authorList>
    </citation>
    <scope>NUCLEOTIDE SEQUENCE [LARGE SCALE GENOMIC DNA]</scope>
    <source>
        <strain evidence="3 4">DSM 28249</strain>
    </source>
</reference>
<keyword evidence="4" id="KW-1185">Reference proteome</keyword>
<keyword evidence="2" id="KW-0472">Membrane</keyword>
<organism evidence="3 4">
    <name type="scientific">Roseovarius litoreus</name>
    <dbReference type="NCBI Taxonomy" id="1155722"/>
    <lineage>
        <taxon>Bacteria</taxon>
        <taxon>Pseudomonadati</taxon>
        <taxon>Pseudomonadota</taxon>
        <taxon>Alphaproteobacteria</taxon>
        <taxon>Rhodobacterales</taxon>
        <taxon>Roseobacteraceae</taxon>
        <taxon>Roseovarius</taxon>
    </lineage>
</organism>
<protein>
    <submittedName>
        <fullName evidence="3">Predicted 5' DNA nuclease, flap endonuclease-1-like, helix-3-turn-helix (H3TH) domain</fullName>
    </submittedName>
</protein>
<keyword evidence="3" id="KW-0255">Endonuclease</keyword>
<proteinExistence type="predicted"/>
<dbReference type="Proteomes" id="UP000322545">
    <property type="component" value="Unassembled WGS sequence"/>
</dbReference>
<evidence type="ECO:0000313" key="4">
    <source>
        <dbReference type="Proteomes" id="UP000322545"/>
    </source>
</evidence>
<keyword evidence="3" id="KW-0540">Nuclease</keyword>
<dbReference type="RefSeq" id="WP_149778545.1">
    <property type="nucleotide sequence ID" value="NZ_FRCB01000002.1"/>
</dbReference>
<dbReference type="Gene3D" id="1.10.150.20">
    <property type="entry name" value="5' to 3' exonuclease, C-terminal subdomain"/>
    <property type="match status" value="1"/>
</dbReference>
<gene>
    <name evidence="3" type="ORF">SAMN05443432_102177</name>
</gene>
<feature type="region of interest" description="Disordered" evidence="1">
    <location>
        <begin position="100"/>
        <end position="178"/>
    </location>
</feature>
<keyword evidence="2" id="KW-1133">Transmembrane helix</keyword>
<dbReference type="GO" id="GO:0004519">
    <property type="term" value="F:endonuclease activity"/>
    <property type="evidence" value="ECO:0007669"/>
    <property type="project" value="UniProtKB-KW"/>
</dbReference>
<accession>A0A1M7CJ55</accession>
<dbReference type="AlphaFoldDB" id="A0A1M7CJ55"/>
<sequence>MSNSANWTVCQIVCWALSAIGGIAVLWGTIEPVGFIGALMAGVAVAVFLGLVFTRLVCTDEAPVAAAVAGGAIGKLMGTEPAGAGAAPAAAAASATAEPKAAAAPEAPKPAPAAKPAAPEAPKAKAETKAKDTAKADDTAEAKSTSTASSGDEGKDDEQIGTKPAALSAPKGGQADNLKEIKGVGPKLEMLLHEMGFYHFDQIASWGAEELAWMDANLKGFKGRASRDNWVEQAKVLAAGGETEFSKRVEDGGVY</sequence>
<dbReference type="EMBL" id="FRCB01000002">
    <property type="protein sequence ID" value="SHL67234.1"/>
    <property type="molecule type" value="Genomic_DNA"/>
</dbReference>
<feature type="transmembrane region" description="Helical" evidence="2">
    <location>
        <begin position="7"/>
        <end position="27"/>
    </location>
</feature>
<name>A0A1M7CJ55_9RHOB</name>
<evidence type="ECO:0000256" key="2">
    <source>
        <dbReference type="SAM" id="Phobius"/>
    </source>
</evidence>
<keyword evidence="3" id="KW-0378">Hydrolase</keyword>
<feature type="transmembrane region" description="Helical" evidence="2">
    <location>
        <begin position="33"/>
        <end position="53"/>
    </location>
</feature>
<feature type="compositionally biased region" description="Basic and acidic residues" evidence="1">
    <location>
        <begin position="122"/>
        <end position="141"/>
    </location>
</feature>
<evidence type="ECO:0000313" key="3">
    <source>
        <dbReference type="EMBL" id="SHL67234.1"/>
    </source>
</evidence>
<keyword evidence="2" id="KW-0812">Transmembrane</keyword>
<evidence type="ECO:0000256" key="1">
    <source>
        <dbReference type="SAM" id="MobiDB-lite"/>
    </source>
</evidence>